<sequence length="583" mass="63666">MPATYARLLLVLPGWLAFMLYLPALTHGFVWDDNYFLTLLPNLRDPELWLRQLFEPLFVSRNYFRPLPLFSFVVEAWLGGLDPFVFHLTNLMFHAANTTLVVLLARAAIPAGGMAAVGAGLLFAVHPALVENVAWISDRFDLMMLFFVLLVLVCEHHVARPAIRAAVVGLLFLLALLCKEPAVVLLALLPLWQALRYTAMTDWRQALRASRANGDATIWGALLLALLCYLAIRYAAVGLLHQDDSAIGKGSGLQHLLLVGKSFGWYAVLALWPFGQTLPVHPAPTPVALGDTWAWLGLLAGVAVCAALVYSLVCRPQARRTALAGAMVLAALAPVSNLVQLTIADNLVHDRFLMLPIACLALLLAMVWEAYGRRIVPAVLAGAWSLAAAVSVSSTVPHWESNLSLWRWAYAQEPTSEIAGQNYVAALTDAGHDKEVVAVARVLLANGPEVASTAENLALALARQGHYDEAERLARRAIELYGSRQGVANGRHDLGNAYNSLGSIYLRQSRRDEAEQALRRAISLTPHYSQAHFNLATLLYERGDWNGGDKALALAVRYSTPAMAAVRQSLGNEKKTQMQAKSS</sequence>
<dbReference type="PANTHER" id="PTHR44227">
    <property type="match status" value="1"/>
</dbReference>
<dbReference type="InterPro" id="IPR019734">
    <property type="entry name" value="TPR_rpt"/>
</dbReference>
<dbReference type="Pfam" id="PF13374">
    <property type="entry name" value="TPR_10"/>
    <property type="match status" value="1"/>
</dbReference>
<dbReference type="InterPro" id="IPR011990">
    <property type="entry name" value="TPR-like_helical_dom_sf"/>
</dbReference>
<keyword evidence="4" id="KW-0472">Membrane</keyword>
<dbReference type="AlphaFoldDB" id="W0SGL0"/>
<dbReference type="PANTHER" id="PTHR44227:SF3">
    <property type="entry name" value="PROTEIN O-MANNOSYL-TRANSFERASE TMTC4"/>
    <property type="match status" value="1"/>
</dbReference>
<gene>
    <name evidence="5" type="ORF">SUTH_02389</name>
</gene>
<feature type="transmembrane region" description="Helical" evidence="4">
    <location>
        <begin position="352"/>
        <end position="371"/>
    </location>
</feature>
<dbReference type="InterPro" id="IPR052346">
    <property type="entry name" value="O-mannosyl-transferase_TMTC"/>
</dbReference>
<evidence type="ECO:0000256" key="3">
    <source>
        <dbReference type="PROSITE-ProRule" id="PRU00339"/>
    </source>
</evidence>
<proteinExistence type="predicted"/>
<dbReference type="Proteomes" id="UP000031637">
    <property type="component" value="Chromosome"/>
</dbReference>
<dbReference type="PROSITE" id="PS50005">
    <property type="entry name" value="TPR"/>
    <property type="match status" value="1"/>
</dbReference>
<feature type="repeat" description="TPR" evidence="3">
    <location>
        <begin position="495"/>
        <end position="528"/>
    </location>
</feature>
<name>W0SGL0_9PROT</name>
<reference evidence="5 6" key="1">
    <citation type="journal article" date="2014" name="Syst. Appl. Microbiol.">
        <title>Complete genomes of freshwater sulfur oxidizers Sulfuricella denitrificans skB26 and Sulfuritalea hydrogenivorans sk43H: genetic insights into the sulfur oxidation pathway of betaproteobacteria.</title>
        <authorList>
            <person name="Watanabe T."/>
            <person name="Kojima H."/>
            <person name="Fukui M."/>
        </authorList>
    </citation>
    <scope>NUCLEOTIDE SEQUENCE [LARGE SCALE GENOMIC DNA]</scope>
    <source>
        <strain evidence="5">DSM22779</strain>
    </source>
</reference>
<feature type="transmembrane region" description="Helical" evidence="4">
    <location>
        <begin position="292"/>
        <end position="314"/>
    </location>
</feature>
<dbReference type="KEGG" id="shd:SUTH_02389"/>
<dbReference type="PROSITE" id="PS50293">
    <property type="entry name" value="TPR_REGION"/>
    <property type="match status" value="1"/>
</dbReference>
<dbReference type="Gene3D" id="1.25.40.10">
    <property type="entry name" value="Tetratricopeptide repeat domain"/>
    <property type="match status" value="1"/>
</dbReference>
<dbReference type="TCDB" id="8.A.95.1.7">
    <property type="family name" value="the transmembrane and tpr repeat-containing protein 3 (tmtc3) family"/>
</dbReference>
<dbReference type="Pfam" id="PF13181">
    <property type="entry name" value="TPR_8"/>
    <property type="match status" value="1"/>
</dbReference>
<keyword evidence="6" id="KW-1185">Reference proteome</keyword>
<feature type="transmembrane region" description="Helical" evidence="4">
    <location>
        <begin position="218"/>
        <end position="240"/>
    </location>
</feature>
<keyword evidence="2 3" id="KW-0802">TPR repeat</keyword>
<dbReference type="OrthoDB" id="9814129at2"/>
<evidence type="ECO:0000256" key="2">
    <source>
        <dbReference type="ARBA" id="ARBA00022803"/>
    </source>
</evidence>
<dbReference type="RefSeq" id="WP_148312921.1">
    <property type="nucleotide sequence ID" value="NZ_AP012547.1"/>
</dbReference>
<evidence type="ECO:0000256" key="4">
    <source>
        <dbReference type="SAM" id="Phobius"/>
    </source>
</evidence>
<accession>W0SGL0</accession>
<dbReference type="SUPFAM" id="SSF48452">
    <property type="entry name" value="TPR-like"/>
    <property type="match status" value="1"/>
</dbReference>
<feature type="transmembrane region" description="Helical" evidence="4">
    <location>
        <begin position="166"/>
        <end position="192"/>
    </location>
</feature>
<feature type="transmembrane region" description="Helical" evidence="4">
    <location>
        <begin position="67"/>
        <end position="88"/>
    </location>
</feature>
<feature type="transmembrane region" description="Helical" evidence="4">
    <location>
        <begin position="100"/>
        <end position="124"/>
    </location>
</feature>
<dbReference type="STRING" id="1223802.SUTH_02389"/>
<dbReference type="SMART" id="SM00028">
    <property type="entry name" value="TPR"/>
    <property type="match status" value="2"/>
</dbReference>
<keyword evidence="4" id="KW-0812">Transmembrane</keyword>
<dbReference type="EMBL" id="AP012547">
    <property type="protein sequence ID" value="BAO30176.1"/>
    <property type="molecule type" value="Genomic_DNA"/>
</dbReference>
<keyword evidence="4" id="KW-1133">Transmembrane helix</keyword>
<evidence type="ECO:0000313" key="5">
    <source>
        <dbReference type="EMBL" id="BAO30176.1"/>
    </source>
</evidence>
<keyword evidence="1" id="KW-0677">Repeat</keyword>
<feature type="transmembrane region" description="Helical" evidence="4">
    <location>
        <begin position="252"/>
        <end position="272"/>
    </location>
</feature>
<dbReference type="HOGENOM" id="CLU_492387_0_0_4"/>
<evidence type="ECO:0000256" key="1">
    <source>
        <dbReference type="ARBA" id="ARBA00022737"/>
    </source>
</evidence>
<evidence type="ECO:0000313" key="6">
    <source>
        <dbReference type="Proteomes" id="UP000031637"/>
    </source>
</evidence>
<protein>
    <submittedName>
        <fullName evidence="5">Uncharacterized protein</fullName>
    </submittedName>
</protein>
<feature type="transmembrane region" description="Helical" evidence="4">
    <location>
        <begin position="321"/>
        <end position="340"/>
    </location>
</feature>
<organism evidence="5 6">
    <name type="scientific">Sulfuritalea hydrogenivorans sk43H</name>
    <dbReference type="NCBI Taxonomy" id="1223802"/>
    <lineage>
        <taxon>Bacteria</taxon>
        <taxon>Pseudomonadati</taxon>
        <taxon>Pseudomonadota</taxon>
        <taxon>Betaproteobacteria</taxon>
        <taxon>Nitrosomonadales</taxon>
        <taxon>Sterolibacteriaceae</taxon>
        <taxon>Sulfuritalea</taxon>
    </lineage>
</organism>
<feature type="transmembrane region" description="Helical" evidence="4">
    <location>
        <begin position="136"/>
        <end position="154"/>
    </location>
</feature>